<dbReference type="RefSeq" id="WP_345077507.1">
    <property type="nucleotide sequence ID" value="NZ_BAABFA010000004.1"/>
</dbReference>
<dbReference type="PROSITE" id="PS51257">
    <property type="entry name" value="PROKAR_LIPOPROTEIN"/>
    <property type="match status" value="1"/>
</dbReference>
<name>A0ABP8N4W0_9BACT</name>
<evidence type="ECO:0000313" key="2">
    <source>
        <dbReference type="Proteomes" id="UP001500067"/>
    </source>
</evidence>
<sequence>MTDKARNILVTTIVLLVSLYSCTQERQPCLTPRSASLRMRMVRKVTDSLTIDTATPNPFFRAVAAGGQQGYLYTSRSSFALSLSPVADTSMWLYSPDTAAGTLTDTIIFRYERQLQFISNACGYTYYYDLRSAATTSHTIDSVQIINSSVTSDASKNHIQVYIHPRP</sequence>
<protein>
    <recommendedName>
        <fullName evidence="3">Lipoprotein</fullName>
    </recommendedName>
</protein>
<accession>A0ABP8N4W0</accession>
<dbReference type="Pfam" id="PF20050">
    <property type="entry name" value="DUF6452"/>
    <property type="match status" value="1"/>
</dbReference>
<organism evidence="1 2">
    <name type="scientific">Nemorincola caseinilytica</name>
    <dbReference type="NCBI Taxonomy" id="2054315"/>
    <lineage>
        <taxon>Bacteria</taxon>
        <taxon>Pseudomonadati</taxon>
        <taxon>Bacteroidota</taxon>
        <taxon>Chitinophagia</taxon>
        <taxon>Chitinophagales</taxon>
        <taxon>Chitinophagaceae</taxon>
        <taxon>Nemorincola</taxon>
    </lineage>
</organism>
<proteinExistence type="predicted"/>
<dbReference type="InterPro" id="IPR045607">
    <property type="entry name" value="DUF6452"/>
</dbReference>
<evidence type="ECO:0008006" key="3">
    <source>
        <dbReference type="Google" id="ProtNLM"/>
    </source>
</evidence>
<reference evidence="2" key="1">
    <citation type="journal article" date="2019" name="Int. J. Syst. Evol. Microbiol.">
        <title>The Global Catalogue of Microorganisms (GCM) 10K type strain sequencing project: providing services to taxonomists for standard genome sequencing and annotation.</title>
        <authorList>
            <consortium name="The Broad Institute Genomics Platform"/>
            <consortium name="The Broad Institute Genome Sequencing Center for Infectious Disease"/>
            <person name="Wu L."/>
            <person name="Ma J."/>
        </authorList>
    </citation>
    <scope>NUCLEOTIDE SEQUENCE [LARGE SCALE GENOMIC DNA]</scope>
    <source>
        <strain evidence="2">JCM 32105</strain>
    </source>
</reference>
<dbReference type="Proteomes" id="UP001500067">
    <property type="component" value="Unassembled WGS sequence"/>
</dbReference>
<gene>
    <name evidence="1" type="ORF">GCM10023093_03150</name>
</gene>
<dbReference type="EMBL" id="BAABFA010000004">
    <property type="protein sequence ID" value="GAA4460467.1"/>
    <property type="molecule type" value="Genomic_DNA"/>
</dbReference>
<comment type="caution">
    <text evidence="1">The sequence shown here is derived from an EMBL/GenBank/DDBJ whole genome shotgun (WGS) entry which is preliminary data.</text>
</comment>
<keyword evidence="2" id="KW-1185">Reference proteome</keyword>
<evidence type="ECO:0000313" key="1">
    <source>
        <dbReference type="EMBL" id="GAA4460467.1"/>
    </source>
</evidence>